<dbReference type="SUPFAM" id="SSF46785">
    <property type="entry name" value="Winged helix' DNA-binding domain"/>
    <property type="match status" value="1"/>
</dbReference>
<name>A0ABV7YDK7_9ACTN</name>
<organism evidence="2 3">
    <name type="scientific">Tenggerimyces flavus</name>
    <dbReference type="NCBI Taxonomy" id="1708749"/>
    <lineage>
        <taxon>Bacteria</taxon>
        <taxon>Bacillati</taxon>
        <taxon>Actinomycetota</taxon>
        <taxon>Actinomycetes</taxon>
        <taxon>Propionibacteriales</taxon>
        <taxon>Nocardioidaceae</taxon>
        <taxon>Tenggerimyces</taxon>
    </lineage>
</organism>
<dbReference type="InterPro" id="IPR036388">
    <property type="entry name" value="WH-like_DNA-bd_sf"/>
</dbReference>
<gene>
    <name evidence="2" type="ORF">ACFOUW_21435</name>
</gene>
<dbReference type="PANTHER" id="PTHR34293">
    <property type="entry name" value="HTH-TYPE TRANSCRIPTIONAL REGULATOR TRMBL2"/>
    <property type="match status" value="1"/>
</dbReference>
<reference evidence="3" key="1">
    <citation type="journal article" date="2019" name="Int. J. Syst. Evol. Microbiol.">
        <title>The Global Catalogue of Microorganisms (GCM) 10K type strain sequencing project: providing services to taxonomists for standard genome sequencing and annotation.</title>
        <authorList>
            <consortium name="The Broad Institute Genomics Platform"/>
            <consortium name="The Broad Institute Genome Sequencing Center for Infectious Disease"/>
            <person name="Wu L."/>
            <person name="Ma J."/>
        </authorList>
    </citation>
    <scope>NUCLEOTIDE SEQUENCE [LARGE SCALE GENOMIC DNA]</scope>
    <source>
        <strain evidence="3">CGMCC 4.7241</strain>
    </source>
</reference>
<feature type="domain" description="HTH luxR-type" evidence="1">
    <location>
        <begin position="253"/>
        <end position="314"/>
    </location>
</feature>
<dbReference type="Proteomes" id="UP001595699">
    <property type="component" value="Unassembled WGS sequence"/>
</dbReference>
<dbReference type="InterPro" id="IPR002831">
    <property type="entry name" value="Tscrpt_reg_TrmB_N"/>
</dbReference>
<dbReference type="InterPro" id="IPR036390">
    <property type="entry name" value="WH_DNA-bd_sf"/>
</dbReference>
<dbReference type="SUPFAM" id="SSF46894">
    <property type="entry name" value="C-terminal effector domain of the bipartite response regulators"/>
    <property type="match status" value="1"/>
</dbReference>
<dbReference type="SMART" id="SM00421">
    <property type="entry name" value="HTH_LUXR"/>
    <property type="match status" value="1"/>
</dbReference>
<dbReference type="Pfam" id="PF01978">
    <property type="entry name" value="TrmB"/>
    <property type="match status" value="1"/>
</dbReference>
<dbReference type="InterPro" id="IPR000792">
    <property type="entry name" value="Tscrpt_reg_LuxR_C"/>
</dbReference>
<dbReference type="InterPro" id="IPR016032">
    <property type="entry name" value="Sig_transdc_resp-reg_C-effctor"/>
</dbReference>
<dbReference type="PANTHER" id="PTHR34293:SF1">
    <property type="entry name" value="HTH-TYPE TRANSCRIPTIONAL REGULATOR TRMBL2"/>
    <property type="match status" value="1"/>
</dbReference>
<proteinExistence type="predicted"/>
<protein>
    <submittedName>
        <fullName evidence="2">Helix-turn-helix domain-containing protein</fullName>
    </submittedName>
</protein>
<comment type="caution">
    <text evidence="2">The sequence shown here is derived from an EMBL/GenBank/DDBJ whole genome shotgun (WGS) entry which is preliminary data.</text>
</comment>
<dbReference type="EMBL" id="JBHRZH010000018">
    <property type="protein sequence ID" value="MFC3763415.1"/>
    <property type="molecule type" value="Genomic_DNA"/>
</dbReference>
<sequence>MLESVGLTPDEELIYTTLVDRPRASADDLLDLGLPRARVRKTLATLESKGLVSLLPGLPRRYAAAAPDVALEVLIRSREEELQRARVTAGHLGERHRGARPATGPEEVVEIVTTADATSQRWLELQRSARRQVRAFDRPPYLGYGPNNVERELLAQGIEYRVIYDRVGLELPGHLDAALEMVEAGEQARVTTDVPVKMFVADEHVGLISLQGSERADSAIVVHASSVLDTMVALFEEVWRRSLPLRAEPSADPHQRGQVQVKLLALLAAGLTDEAIGRQLGVHTRTVRRHVRQLMDELDAGTRFQAGMQAVRRGML</sequence>
<dbReference type="RefSeq" id="WP_205117772.1">
    <property type="nucleotide sequence ID" value="NZ_JAFBCM010000001.1"/>
</dbReference>
<evidence type="ECO:0000313" key="2">
    <source>
        <dbReference type="EMBL" id="MFC3763415.1"/>
    </source>
</evidence>
<evidence type="ECO:0000259" key="1">
    <source>
        <dbReference type="PROSITE" id="PS50043"/>
    </source>
</evidence>
<keyword evidence="3" id="KW-1185">Reference proteome</keyword>
<evidence type="ECO:0000313" key="3">
    <source>
        <dbReference type="Proteomes" id="UP001595699"/>
    </source>
</evidence>
<dbReference type="InterPro" id="IPR051797">
    <property type="entry name" value="TrmB-like"/>
</dbReference>
<dbReference type="PROSITE" id="PS50043">
    <property type="entry name" value="HTH_LUXR_2"/>
    <property type="match status" value="1"/>
</dbReference>
<dbReference type="Pfam" id="PF00196">
    <property type="entry name" value="GerE"/>
    <property type="match status" value="1"/>
</dbReference>
<accession>A0ABV7YDK7</accession>
<dbReference type="Gene3D" id="1.10.10.10">
    <property type="entry name" value="Winged helix-like DNA-binding domain superfamily/Winged helix DNA-binding domain"/>
    <property type="match status" value="2"/>
</dbReference>